<organism evidence="3 4">
    <name type="scientific">Arachis hypogaea</name>
    <name type="common">Peanut</name>
    <dbReference type="NCBI Taxonomy" id="3818"/>
    <lineage>
        <taxon>Eukaryota</taxon>
        <taxon>Viridiplantae</taxon>
        <taxon>Streptophyta</taxon>
        <taxon>Embryophyta</taxon>
        <taxon>Tracheophyta</taxon>
        <taxon>Spermatophyta</taxon>
        <taxon>Magnoliopsida</taxon>
        <taxon>eudicotyledons</taxon>
        <taxon>Gunneridae</taxon>
        <taxon>Pentapetalae</taxon>
        <taxon>rosids</taxon>
        <taxon>fabids</taxon>
        <taxon>Fabales</taxon>
        <taxon>Fabaceae</taxon>
        <taxon>Papilionoideae</taxon>
        <taxon>50 kb inversion clade</taxon>
        <taxon>dalbergioids sensu lato</taxon>
        <taxon>Dalbergieae</taxon>
        <taxon>Pterocarpus clade</taxon>
        <taxon>Arachis</taxon>
    </lineage>
</organism>
<accession>A0A445CP89</accession>
<evidence type="ECO:0000256" key="1">
    <source>
        <dbReference type="SAM" id="Coils"/>
    </source>
</evidence>
<keyword evidence="4" id="KW-1185">Reference proteome</keyword>
<dbReference type="Proteomes" id="UP000289738">
    <property type="component" value="Chromosome A06"/>
</dbReference>
<gene>
    <name evidence="3" type="ORF">Ahy_A06g027630</name>
</gene>
<comment type="caution">
    <text evidence="3">The sequence shown here is derived from an EMBL/GenBank/DDBJ whole genome shotgun (WGS) entry which is preliminary data.</text>
</comment>
<dbReference type="OrthoDB" id="670909at2759"/>
<dbReference type="PANTHER" id="PTHR31071">
    <property type="entry name" value="GB|AAF24581.1"/>
    <property type="match status" value="1"/>
</dbReference>
<reference evidence="3 4" key="1">
    <citation type="submission" date="2019-01" db="EMBL/GenBank/DDBJ databases">
        <title>Sequencing of cultivated peanut Arachis hypogaea provides insights into genome evolution and oil improvement.</title>
        <authorList>
            <person name="Chen X."/>
        </authorList>
    </citation>
    <scope>NUCLEOTIDE SEQUENCE [LARGE SCALE GENOMIC DNA]</scope>
    <source>
        <strain evidence="4">cv. Fuhuasheng</strain>
        <tissue evidence="3">Leaves</tissue>
    </source>
</reference>
<evidence type="ECO:0000256" key="2">
    <source>
        <dbReference type="SAM" id="MobiDB-lite"/>
    </source>
</evidence>
<feature type="region of interest" description="Disordered" evidence="2">
    <location>
        <begin position="168"/>
        <end position="207"/>
    </location>
</feature>
<dbReference type="PANTHER" id="PTHR31071:SF9">
    <property type="entry name" value="INTRACELLULAR PROTEIN TRANSPORT PROTEIN USO1-RELATED"/>
    <property type="match status" value="1"/>
</dbReference>
<feature type="compositionally biased region" description="Basic residues" evidence="2">
    <location>
        <begin position="185"/>
        <end position="198"/>
    </location>
</feature>
<dbReference type="InterPro" id="IPR043424">
    <property type="entry name" value="BLT-like"/>
</dbReference>
<dbReference type="AlphaFoldDB" id="A0A445CP89"/>
<sequence>MKVRNNYFRQEGTRQKGDKIKVLGWGGLAPTLRARAEVAACTQTIQAAFVTYTLPHSSLLNLFMLLSSCTVKYFKTKLVEREMERGREEKREEGIMVFVDKRGGSSTPPPLWRLHLPSHHSRINIREFLNCPTSSSLSARELCAQLWETQPYHMALIPRCRRKLPKHFADPPDTPYHQPKLERNSKRHVQASPLKHRRSVESKGCAPQPVSPASYCNSVKVAPYNLSVNPTSSAESRGKCGDPKTSRELLKVLSRISSLEEQNASSMSVIKALKMELDLSQVQVRDLLQEKRMSKQEMEILMRQIEEDKLVRKNKEHEKVKATVQSMNEEIEEERRLRQHSESVGRKLTRELSEMKSSLSSCLRDLEREQKGRILLENLCDDFAKGIRDYEREARSLRQSNGSETGQVKGENNLDRLMLHISEAWLDERRYSGGRDSVVDKLGVDIETFLHAKRSVDSGRCSSHTPCLHSLDNAAMRKQVQSEECELATQAQKHVGSSSISSEGDKVYPETDNIFGEGSVVKLSDMSESCSSSKLPKGVNDNSLMAKLLQARLQPPEPSM</sequence>
<evidence type="ECO:0000313" key="4">
    <source>
        <dbReference type="Proteomes" id="UP000289738"/>
    </source>
</evidence>
<keyword evidence="1" id="KW-0175">Coiled coil</keyword>
<dbReference type="STRING" id="3818.A0A445CP89"/>
<feature type="coiled-coil region" evidence="1">
    <location>
        <begin position="270"/>
        <end position="337"/>
    </location>
</feature>
<name>A0A445CP89_ARAHY</name>
<proteinExistence type="predicted"/>
<dbReference type="EMBL" id="SDMP01000006">
    <property type="protein sequence ID" value="RYR52740.1"/>
    <property type="molecule type" value="Genomic_DNA"/>
</dbReference>
<evidence type="ECO:0000313" key="3">
    <source>
        <dbReference type="EMBL" id="RYR52740.1"/>
    </source>
</evidence>
<protein>
    <submittedName>
        <fullName evidence="3">Uncharacterized protein</fullName>
    </submittedName>
</protein>